<protein>
    <submittedName>
        <fullName evidence="5">ABC-F family ATP-binding cassette domain-containing protein</fullName>
    </submittedName>
</protein>
<comment type="caution">
    <text evidence="5">The sequence shown here is derived from an EMBL/GenBank/DDBJ whole genome shotgun (WGS) entry which is preliminary data.</text>
</comment>
<reference evidence="5 6" key="1">
    <citation type="journal article" date="2015" name="Int. J. Syst. Evol. Microbiol.">
        <title>Sporolactobacillus shoreae sp. nov. and Sporolactobacillus spathodeae sp. nov., two spore-forming lactic acid bacteria isolated from tree barks in Thailand.</title>
        <authorList>
            <person name="Thamacharoensuk T."/>
            <person name="Kitahara M."/>
            <person name="Ohkuma M."/>
            <person name="Thongchul N."/>
            <person name="Tanasupawat S."/>
        </authorList>
    </citation>
    <scope>NUCLEOTIDE SEQUENCE [LARGE SCALE GENOMIC DNA]</scope>
    <source>
        <strain evidence="5 6">BK92</strain>
    </source>
</reference>
<name>A0A4Z0GJV2_9BACL</name>
<dbReference type="GO" id="GO:0005524">
    <property type="term" value="F:ATP binding"/>
    <property type="evidence" value="ECO:0007669"/>
    <property type="project" value="UniProtKB-KW"/>
</dbReference>
<evidence type="ECO:0000313" key="6">
    <source>
        <dbReference type="Proteomes" id="UP000298347"/>
    </source>
</evidence>
<dbReference type="PROSITE" id="PS50893">
    <property type="entry name" value="ABC_TRANSPORTER_2"/>
    <property type="match status" value="2"/>
</dbReference>
<dbReference type="Proteomes" id="UP000298347">
    <property type="component" value="Unassembled WGS sequence"/>
</dbReference>
<dbReference type="RefSeq" id="WP_135349215.1">
    <property type="nucleotide sequence ID" value="NZ_SRJD01000016.1"/>
</dbReference>
<dbReference type="InterPro" id="IPR017871">
    <property type="entry name" value="ABC_transporter-like_CS"/>
</dbReference>
<feature type="domain" description="ABC transporter" evidence="4">
    <location>
        <begin position="4"/>
        <end position="257"/>
    </location>
</feature>
<dbReference type="NCBIfam" id="NF000355">
    <property type="entry name" value="ribo_prot_ABC_F"/>
    <property type="match status" value="1"/>
</dbReference>
<dbReference type="CDD" id="cd03221">
    <property type="entry name" value="ABCF_EF-3"/>
    <property type="match status" value="2"/>
</dbReference>
<dbReference type="OrthoDB" id="9760950at2"/>
<dbReference type="InterPro" id="IPR003593">
    <property type="entry name" value="AAA+_ATPase"/>
</dbReference>
<accession>A0A4Z0GJV2</accession>
<dbReference type="AlphaFoldDB" id="A0A4Z0GJV2"/>
<dbReference type="SUPFAM" id="SSF52540">
    <property type="entry name" value="P-loop containing nucleoside triphosphate hydrolases"/>
    <property type="match status" value="2"/>
</dbReference>
<dbReference type="InterPro" id="IPR027417">
    <property type="entry name" value="P-loop_NTPase"/>
</dbReference>
<keyword evidence="6" id="KW-1185">Reference proteome</keyword>
<dbReference type="EMBL" id="SRJD01000016">
    <property type="protein sequence ID" value="TGA97124.1"/>
    <property type="molecule type" value="Genomic_DNA"/>
</dbReference>
<organism evidence="5 6">
    <name type="scientific">Sporolactobacillus shoreae</name>
    <dbReference type="NCBI Taxonomy" id="1465501"/>
    <lineage>
        <taxon>Bacteria</taxon>
        <taxon>Bacillati</taxon>
        <taxon>Bacillota</taxon>
        <taxon>Bacilli</taxon>
        <taxon>Bacillales</taxon>
        <taxon>Sporolactobacillaceae</taxon>
        <taxon>Sporolactobacillus</taxon>
    </lineage>
</organism>
<feature type="domain" description="ABC transporter" evidence="4">
    <location>
        <begin position="333"/>
        <end position="532"/>
    </location>
</feature>
<dbReference type="InterPro" id="IPR032781">
    <property type="entry name" value="ABC_tran_Xtn"/>
</dbReference>
<dbReference type="PANTHER" id="PTHR42855:SF2">
    <property type="entry name" value="DRUG RESISTANCE ABC TRANSPORTER,ATP-BINDING PROTEIN"/>
    <property type="match status" value="1"/>
</dbReference>
<dbReference type="SMART" id="SM00382">
    <property type="entry name" value="AAA"/>
    <property type="match status" value="2"/>
</dbReference>
<gene>
    <name evidence="5" type="ORF">E4665_12930</name>
</gene>
<dbReference type="InterPro" id="IPR051309">
    <property type="entry name" value="ABCF_ATPase"/>
</dbReference>
<evidence type="ECO:0000313" key="5">
    <source>
        <dbReference type="EMBL" id="TGA97124.1"/>
    </source>
</evidence>
<dbReference type="InterPro" id="IPR003439">
    <property type="entry name" value="ABC_transporter-like_ATP-bd"/>
</dbReference>
<proteinExistence type="predicted"/>
<keyword evidence="1" id="KW-0547">Nucleotide-binding</keyword>
<evidence type="ECO:0000256" key="1">
    <source>
        <dbReference type="ARBA" id="ARBA00022741"/>
    </source>
</evidence>
<keyword evidence="2 5" id="KW-0067">ATP-binding</keyword>
<dbReference type="FunFam" id="3.40.50.300:FF:000011">
    <property type="entry name" value="Putative ABC transporter ATP-binding component"/>
    <property type="match status" value="1"/>
</dbReference>
<keyword evidence="3" id="KW-0175">Coiled coil</keyword>
<dbReference type="Pfam" id="PF00005">
    <property type="entry name" value="ABC_tran"/>
    <property type="match status" value="2"/>
</dbReference>
<dbReference type="Gene3D" id="3.40.50.300">
    <property type="entry name" value="P-loop containing nucleotide triphosphate hydrolases"/>
    <property type="match status" value="2"/>
</dbReference>
<sequence length="532" mass="60281">MLVCQTDHIGKNIAGNEILHDVSFSVNDGEKVAIVGANGSGKTTLFNVITRIETPDRGTVAVKKGVTVGYLRQLPEGGNRTVHQVLENAFKETKKMEQKMRDLEASFSTVPAGKLEKLLADYAGLQEKFQQDGGYDMDYRVNQVADGLGITPLMDQVFTSLSGGEKTKVGLGFQLLTAPDLLLLDEPTNHLDILALQWLEQFIRQYKGTVLLVSHDRFFLDRTIDKVLDLEDGEITVYQGNYSVFVKEKQERLLLAFAAYEDQQKKIKKMKETIKRLKEWANQAVPPNAGLHRRAKSMEKALDRIERLKRPKMEADKMALDFGGSRRTGDRVLSCKDLSVSFDGRSVFSDVDLELRYRDRLAIIGPNGSGKTTLLRCLLGRIEPQSGEIRHGTNLNIGILSQHVFENPEDQSRRVIDVFREHARLTEGEARHELANFLFYGSDVFKKIGTLSGGERVRIRLADLMMKKINVLILDEPTNHLDIESREVLEEAVRHFKGTVLAVSHDRYFLKKCFNQIYWLQNGQLLRYSENL</sequence>
<dbReference type="PROSITE" id="PS00211">
    <property type="entry name" value="ABC_TRANSPORTER_1"/>
    <property type="match status" value="1"/>
</dbReference>
<dbReference type="GO" id="GO:0016887">
    <property type="term" value="F:ATP hydrolysis activity"/>
    <property type="evidence" value="ECO:0007669"/>
    <property type="project" value="InterPro"/>
</dbReference>
<evidence type="ECO:0000259" key="4">
    <source>
        <dbReference type="PROSITE" id="PS50893"/>
    </source>
</evidence>
<feature type="coiled-coil region" evidence="3">
    <location>
        <begin position="260"/>
        <end position="308"/>
    </location>
</feature>
<dbReference type="Pfam" id="PF12848">
    <property type="entry name" value="ABC_tran_Xtn"/>
    <property type="match status" value="1"/>
</dbReference>
<evidence type="ECO:0000256" key="2">
    <source>
        <dbReference type="ARBA" id="ARBA00022840"/>
    </source>
</evidence>
<dbReference type="PANTHER" id="PTHR42855">
    <property type="entry name" value="ABC TRANSPORTER ATP-BINDING SUBUNIT"/>
    <property type="match status" value="1"/>
</dbReference>
<evidence type="ECO:0000256" key="3">
    <source>
        <dbReference type="SAM" id="Coils"/>
    </source>
</evidence>